<dbReference type="RefSeq" id="WP_002480087.1">
    <property type="nucleotide sequence ID" value="NZ_AXDY01000015.1"/>
</dbReference>
<sequence length="277" mass="29929">MNRRQHYWKDWRLHVLVLAIVVICELIGPFDIPLGITSILLLPVVYGVVLGLLAYFTPLVGKKQAKNSEPMVFISVAILIAKFGTEAGPALPKIIAAGPALVLQELGNLGTIFLSLPLAIMLGLRREAIGMTHSIGREANMALITEKFGIESPEWRGVMSMYIFGTIFGAIFFSIFSGLIASIIPLHPLAYAMATGVGSGVMSAAAVGPIIEMFPSYASDIKAFSGVSNLLTSVTGLYMGILIALPLTIRYYNGVMKVKARLQKSTKGKRDIHETHV</sequence>
<feature type="transmembrane region" description="Helical" evidence="1">
    <location>
        <begin position="72"/>
        <end position="91"/>
    </location>
</feature>
<feature type="transmembrane region" description="Helical" evidence="1">
    <location>
        <begin position="162"/>
        <end position="184"/>
    </location>
</feature>
<gene>
    <name evidence="2" type="ORF">SSIM_12180</name>
</gene>
<name>A0ABP2YQC7_STASI</name>
<dbReference type="Pfam" id="PF11299">
    <property type="entry name" value="DUF3100"/>
    <property type="match status" value="1"/>
</dbReference>
<feature type="transmembrane region" description="Helical" evidence="1">
    <location>
        <begin position="190"/>
        <end position="211"/>
    </location>
</feature>
<accession>A0ABP2YQC7</accession>
<dbReference type="EMBL" id="AXDY01000015">
    <property type="protein sequence ID" value="ERS92365.1"/>
    <property type="molecule type" value="Genomic_DNA"/>
</dbReference>
<evidence type="ECO:0000256" key="1">
    <source>
        <dbReference type="SAM" id="Phobius"/>
    </source>
</evidence>
<evidence type="ECO:0000313" key="2">
    <source>
        <dbReference type="EMBL" id="ERS92365.1"/>
    </source>
</evidence>
<proteinExistence type="predicted"/>
<keyword evidence="1" id="KW-0812">Transmembrane</keyword>
<dbReference type="Proteomes" id="UP000017131">
    <property type="component" value="Unassembled WGS sequence"/>
</dbReference>
<comment type="caution">
    <text evidence="2">The sequence shown here is derived from an EMBL/GenBank/DDBJ whole genome shotgun (WGS) entry which is preliminary data.</text>
</comment>
<feature type="transmembrane region" description="Helical" evidence="1">
    <location>
        <begin position="12"/>
        <end position="30"/>
    </location>
</feature>
<keyword evidence="1" id="KW-0472">Membrane</keyword>
<keyword evidence="3" id="KW-1185">Reference proteome</keyword>
<feature type="transmembrane region" description="Helical" evidence="1">
    <location>
        <begin position="223"/>
        <end position="249"/>
    </location>
</feature>
<keyword evidence="1" id="KW-1133">Transmembrane helix</keyword>
<protein>
    <submittedName>
        <fullName evidence="2">Membrane protein</fullName>
    </submittedName>
</protein>
<feature type="transmembrane region" description="Helical" evidence="1">
    <location>
        <begin position="106"/>
        <end position="124"/>
    </location>
</feature>
<organism evidence="2 3">
    <name type="scientific">Staphylococcus simulans UMC-CNS-990</name>
    <dbReference type="NCBI Taxonomy" id="1405498"/>
    <lineage>
        <taxon>Bacteria</taxon>
        <taxon>Bacillati</taxon>
        <taxon>Bacillota</taxon>
        <taxon>Bacilli</taxon>
        <taxon>Bacillales</taxon>
        <taxon>Staphylococcaceae</taxon>
        <taxon>Staphylococcus</taxon>
    </lineage>
</organism>
<evidence type="ECO:0000313" key="3">
    <source>
        <dbReference type="Proteomes" id="UP000017131"/>
    </source>
</evidence>
<reference evidence="2 3" key="1">
    <citation type="journal article" date="2013" name="Genome Announc.">
        <title>Draft Genome Sequence of Staphylococcus simulans UMC-CNS-990, Isolated from a Case of Chronic Bovine Mastitis.</title>
        <authorList>
            <person name="Calcutt M.J."/>
            <person name="Foecking M.F."/>
            <person name="Hsieh H.Y."/>
            <person name="Perry J."/>
            <person name="Stewart G.C."/>
            <person name="Middleton J.R."/>
        </authorList>
    </citation>
    <scope>NUCLEOTIDE SEQUENCE [LARGE SCALE GENOMIC DNA]</scope>
    <source>
        <strain evidence="2 3">UMC-CNS-990</strain>
    </source>
</reference>
<dbReference type="InterPro" id="IPR021450">
    <property type="entry name" value="DUF3100"/>
</dbReference>
<feature type="transmembrane region" description="Helical" evidence="1">
    <location>
        <begin position="36"/>
        <end position="60"/>
    </location>
</feature>